<keyword evidence="1" id="KW-0812">Transmembrane</keyword>
<reference evidence="2" key="1">
    <citation type="submission" date="2021-09" db="EMBL/GenBank/DDBJ databases">
        <authorList>
            <consortium name="AG Swart"/>
            <person name="Singh M."/>
            <person name="Singh A."/>
            <person name="Seah K."/>
            <person name="Emmerich C."/>
        </authorList>
    </citation>
    <scope>NUCLEOTIDE SEQUENCE</scope>
    <source>
        <strain evidence="2">ATCC30299</strain>
    </source>
</reference>
<dbReference type="AlphaFoldDB" id="A0AAU9K7W9"/>
<comment type="caution">
    <text evidence="2">The sequence shown here is derived from an EMBL/GenBank/DDBJ whole genome shotgun (WGS) entry which is preliminary data.</text>
</comment>
<dbReference type="EMBL" id="CAJZBQ010000060">
    <property type="protein sequence ID" value="CAG9335106.1"/>
    <property type="molecule type" value="Genomic_DNA"/>
</dbReference>
<keyword evidence="3" id="KW-1185">Reference proteome</keyword>
<organism evidence="2 3">
    <name type="scientific">Blepharisma stoltei</name>
    <dbReference type="NCBI Taxonomy" id="1481888"/>
    <lineage>
        <taxon>Eukaryota</taxon>
        <taxon>Sar</taxon>
        <taxon>Alveolata</taxon>
        <taxon>Ciliophora</taxon>
        <taxon>Postciliodesmatophora</taxon>
        <taxon>Heterotrichea</taxon>
        <taxon>Heterotrichida</taxon>
        <taxon>Blepharismidae</taxon>
        <taxon>Blepharisma</taxon>
    </lineage>
</organism>
<evidence type="ECO:0000313" key="2">
    <source>
        <dbReference type="EMBL" id="CAG9335106.1"/>
    </source>
</evidence>
<gene>
    <name evidence="2" type="ORF">BSTOLATCC_MIC62684</name>
</gene>
<proteinExistence type="predicted"/>
<keyword evidence="1" id="KW-1133">Transmembrane helix</keyword>
<name>A0AAU9K7W9_9CILI</name>
<feature type="transmembrane region" description="Helical" evidence="1">
    <location>
        <begin position="43"/>
        <end position="66"/>
    </location>
</feature>
<keyword evidence="1" id="KW-0472">Membrane</keyword>
<sequence>MGAMTKKEDYPFTYSLKTDYVPYIPHTYTPECGDNLAPAIPMIISFFIGFVLMIFCILIRYIALLIKSRRVRTSKGKETL</sequence>
<protein>
    <submittedName>
        <fullName evidence="2">Uncharacterized protein</fullName>
    </submittedName>
</protein>
<evidence type="ECO:0000313" key="3">
    <source>
        <dbReference type="Proteomes" id="UP001162131"/>
    </source>
</evidence>
<accession>A0AAU9K7W9</accession>
<evidence type="ECO:0000256" key="1">
    <source>
        <dbReference type="SAM" id="Phobius"/>
    </source>
</evidence>
<dbReference type="Proteomes" id="UP001162131">
    <property type="component" value="Unassembled WGS sequence"/>
</dbReference>